<dbReference type="SMART" id="SM00382">
    <property type="entry name" value="AAA"/>
    <property type="match status" value="2"/>
</dbReference>
<comment type="caution">
    <text evidence="11">The sequence shown here is derived from an EMBL/GenBank/DDBJ whole genome shotgun (WGS) entry which is preliminary data.</text>
</comment>
<dbReference type="Proteomes" id="UP001165667">
    <property type="component" value="Unassembled WGS sequence"/>
</dbReference>
<dbReference type="AlphaFoldDB" id="A0AA42CLY5"/>
<keyword evidence="5" id="KW-0997">Cell inner membrane</keyword>
<dbReference type="SUPFAM" id="SSF52540">
    <property type="entry name" value="P-loop containing nucleoside triphosphate hydrolases"/>
    <property type="match status" value="2"/>
</dbReference>
<keyword evidence="4" id="KW-1003">Cell membrane</keyword>
<dbReference type="InterPro" id="IPR027417">
    <property type="entry name" value="P-loop_NTPase"/>
</dbReference>
<feature type="domain" description="ABC transporter" evidence="10">
    <location>
        <begin position="6"/>
        <end position="248"/>
    </location>
</feature>
<keyword evidence="7 11" id="KW-0067">ATP-binding</keyword>
<evidence type="ECO:0000256" key="3">
    <source>
        <dbReference type="ARBA" id="ARBA00022448"/>
    </source>
</evidence>
<evidence type="ECO:0000256" key="4">
    <source>
        <dbReference type="ARBA" id="ARBA00022475"/>
    </source>
</evidence>
<accession>A0AA42CLY5</accession>
<keyword evidence="9" id="KW-0472">Membrane</keyword>
<dbReference type="NCBIfam" id="TIGR01727">
    <property type="entry name" value="oligo_HPY"/>
    <property type="match status" value="2"/>
</dbReference>
<dbReference type="Pfam" id="PF00005">
    <property type="entry name" value="ABC_tran"/>
    <property type="match status" value="2"/>
</dbReference>
<evidence type="ECO:0000256" key="5">
    <source>
        <dbReference type="ARBA" id="ARBA00022519"/>
    </source>
</evidence>
<comment type="similarity">
    <text evidence="2">Belongs to the ABC transporter superfamily.</text>
</comment>
<keyword evidence="3" id="KW-0813">Transport</keyword>
<dbReference type="InterPro" id="IPR013563">
    <property type="entry name" value="Oligopep_ABC_C"/>
</dbReference>
<dbReference type="InterPro" id="IPR003439">
    <property type="entry name" value="ABC_transporter-like_ATP-bd"/>
</dbReference>
<dbReference type="NCBIfam" id="NF008453">
    <property type="entry name" value="PRK11308.1"/>
    <property type="match status" value="2"/>
</dbReference>
<proteinExistence type="inferred from homology"/>
<evidence type="ECO:0000313" key="11">
    <source>
        <dbReference type="EMBL" id="MCW6507805.1"/>
    </source>
</evidence>
<dbReference type="PANTHER" id="PTHR43297">
    <property type="entry name" value="OLIGOPEPTIDE TRANSPORT ATP-BINDING PROTEIN APPD"/>
    <property type="match status" value="1"/>
</dbReference>
<dbReference type="EMBL" id="JAMOIM010000003">
    <property type="protein sequence ID" value="MCW6507805.1"/>
    <property type="molecule type" value="Genomic_DNA"/>
</dbReference>
<keyword evidence="6" id="KW-0547">Nucleotide-binding</keyword>
<dbReference type="InterPro" id="IPR017871">
    <property type="entry name" value="ABC_transporter-like_CS"/>
</dbReference>
<evidence type="ECO:0000259" key="10">
    <source>
        <dbReference type="PROSITE" id="PS50893"/>
    </source>
</evidence>
<evidence type="ECO:0000313" key="12">
    <source>
        <dbReference type="Proteomes" id="UP001165667"/>
    </source>
</evidence>
<dbReference type="PROSITE" id="PS50893">
    <property type="entry name" value="ABC_TRANSPORTER_2"/>
    <property type="match status" value="2"/>
</dbReference>
<comment type="subcellular location">
    <subcellularLocation>
        <location evidence="1">Cell inner membrane</location>
        <topology evidence="1">Peripheral membrane protein</topology>
    </subcellularLocation>
</comment>
<gene>
    <name evidence="11" type="ORF">M8523_07205</name>
</gene>
<evidence type="ECO:0000256" key="2">
    <source>
        <dbReference type="ARBA" id="ARBA00005417"/>
    </source>
</evidence>
<dbReference type="FunFam" id="3.40.50.300:FF:000016">
    <property type="entry name" value="Oligopeptide ABC transporter ATP-binding component"/>
    <property type="match status" value="1"/>
</dbReference>
<evidence type="ECO:0000256" key="9">
    <source>
        <dbReference type="ARBA" id="ARBA00023136"/>
    </source>
</evidence>
<name>A0AA42CLY5_9HYPH</name>
<evidence type="ECO:0000256" key="8">
    <source>
        <dbReference type="ARBA" id="ARBA00022967"/>
    </source>
</evidence>
<keyword evidence="8" id="KW-1278">Translocase</keyword>
<evidence type="ECO:0000256" key="6">
    <source>
        <dbReference type="ARBA" id="ARBA00022741"/>
    </source>
</evidence>
<dbReference type="InterPro" id="IPR003593">
    <property type="entry name" value="AAA+_ATPase"/>
</dbReference>
<dbReference type="GO" id="GO:0015833">
    <property type="term" value="P:peptide transport"/>
    <property type="evidence" value="ECO:0007669"/>
    <property type="project" value="InterPro"/>
</dbReference>
<dbReference type="PANTHER" id="PTHR43297:SF14">
    <property type="entry name" value="ATPASE AAA-TYPE CORE DOMAIN-CONTAINING PROTEIN"/>
    <property type="match status" value="1"/>
</dbReference>
<dbReference type="PROSITE" id="PS00211">
    <property type="entry name" value="ABC_TRANSPORTER_1"/>
    <property type="match status" value="2"/>
</dbReference>
<dbReference type="GO" id="GO:0016887">
    <property type="term" value="F:ATP hydrolysis activity"/>
    <property type="evidence" value="ECO:0007669"/>
    <property type="project" value="InterPro"/>
</dbReference>
<dbReference type="Pfam" id="PF08352">
    <property type="entry name" value="oligo_HPY"/>
    <property type="match status" value="2"/>
</dbReference>
<protein>
    <submittedName>
        <fullName evidence="11">ABC transporter ATP-binding protein</fullName>
    </submittedName>
</protein>
<reference evidence="11" key="1">
    <citation type="submission" date="2022-05" db="EMBL/GenBank/DDBJ databases">
        <authorList>
            <person name="Pankratov T."/>
        </authorList>
    </citation>
    <scope>NUCLEOTIDE SEQUENCE</scope>
    <source>
        <strain evidence="11">BP6-180914</strain>
    </source>
</reference>
<evidence type="ECO:0000256" key="1">
    <source>
        <dbReference type="ARBA" id="ARBA00004417"/>
    </source>
</evidence>
<dbReference type="RefSeq" id="WP_282584162.1">
    <property type="nucleotide sequence ID" value="NZ_JAMOIM010000003.1"/>
</dbReference>
<dbReference type="CDD" id="cd03257">
    <property type="entry name" value="ABC_NikE_OppD_transporters"/>
    <property type="match status" value="2"/>
</dbReference>
<dbReference type="GO" id="GO:0005886">
    <property type="term" value="C:plasma membrane"/>
    <property type="evidence" value="ECO:0007669"/>
    <property type="project" value="UniProtKB-SubCell"/>
</dbReference>
<evidence type="ECO:0000256" key="7">
    <source>
        <dbReference type="ARBA" id="ARBA00022840"/>
    </source>
</evidence>
<dbReference type="GO" id="GO:0055085">
    <property type="term" value="P:transmembrane transport"/>
    <property type="evidence" value="ECO:0007669"/>
    <property type="project" value="UniProtKB-ARBA"/>
</dbReference>
<dbReference type="GO" id="GO:0005524">
    <property type="term" value="F:ATP binding"/>
    <property type="evidence" value="ECO:0007669"/>
    <property type="project" value="UniProtKB-KW"/>
</dbReference>
<organism evidence="11 12">
    <name type="scientific">Lichenifustis flavocetrariae</name>
    <dbReference type="NCBI Taxonomy" id="2949735"/>
    <lineage>
        <taxon>Bacteria</taxon>
        <taxon>Pseudomonadati</taxon>
        <taxon>Pseudomonadota</taxon>
        <taxon>Alphaproteobacteria</taxon>
        <taxon>Hyphomicrobiales</taxon>
        <taxon>Lichenihabitantaceae</taxon>
        <taxon>Lichenifustis</taxon>
    </lineage>
</organism>
<sequence>MTSPLLSVENLRVEYHGASGAVTAIPDLSFAVQAGESYGIVGESGCGKSTLLMALMQHLGRTGRIAGGRILFDGADLTAATRRGIAMVYQDPNAALNPTMTIGSQLAEVPMLVPGVGKREALDRARQILADVQLPNPERVMARYPHQMSGGQKQRVVIAMALLANPKLLLLDEPTTGLDATVEAAILDLISELRARHNTALIYITHNLGVVAQVCDRVGVMYLGDLVEEAPVRALFATPKHPYTRRLMACVPHLGSTKHSTSFLPIPGQPPSLARRPPGCPFGPRCDGFAPGRCDHPVPDETTEADHRVRCIRWAEPGATLAASAAPLAPSLPDDEVVLKAADMSTVYTFAGSGFRARKVRLLANAGLSFEAHKGGVLAIVGESGSGKSSFARVLSGLYPSSDGTLAFGGVDVGRRDVTQRTAAELAAIQMVFQNPDATLNPSHSTEFPLRRVLKKFGLAKGERAISAEVDRLFDLVRLPRGLRRQRPSRLSGGQKQRVAIARAFAAQPQILVADEPVSALDVSVQAAIVNLLLQIQADKRTTILFISHDLALVHHLADHVVVMYLGKVMEQGPVGRLFAPPFHPYTEALLSAIPVADPDAVQSRIRLKGDIPSPIDVPPGCRFASRCPRRIGDICDTIPPPLRDTGEGHEILCHIPVMTLSELQTKKNEFVFN</sequence>
<dbReference type="Gene3D" id="3.40.50.300">
    <property type="entry name" value="P-loop containing nucleotide triphosphate hydrolases"/>
    <property type="match status" value="2"/>
</dbReference>
<keyword evidence="12" id="KW-1185">Reference proteome</keyword>
<feature type="domain" description="ABC transporter" evidence="10">
    <location>
        <begin position="339"/>
        <end position="591"/>
    </location>
</feature>
<dbReference type="InterPro" id="IPR050388">
    <property type="entry name" value="ABC_Ni/Peptide_Import"/>
</dbReference>